<dbReference type="PANTHER" id="PTHR48057">
    <property type="entry name" value="LEUCINE-RICH REPEAT SERINE/THREONINE-PROTEIN KINASE 1"/>
    <property type="match status" value="1"/>
</dbReference>
<dbReference type="Gene3D" id="3.80.10.10">
    <property type="entry name" value="Ribonuclease Inhibitor"/>
    <property type="match status" value="2"/>
</dbReference>
<dbReference type="InterPro" id="IPR032675">
    <property type="entry name" value="LRR_dom_sf"/>
</dbReference>
<dbReference type="FunFam" id="3.80.10.10:FF:000383">
    <property type="entry name" value="Leucine-rich repeat receptor protein kinase EMS1"/>
    <property type="match status" value="1"/>
</dbReference>
<accession>A0A2P6QKB5</accession>
<dbReference type="SUPFAM" id="SSF52058">
    <property type="entry name" value="L domain-like"/>
    <property type="match status" value="1"/>
</dbReference>
<name>A0A2P6QKB5_ROSCH</name>
<dbReference type="EC" id="2.7.11.1" evidence="3"/>
<dbReference type="Pfam" id="PF13855">
    <property type="entry name" value="LRR_8"/>
    <property type="match status" value="1"/>
</dbReference>
<gene>
    <name evidence="3" type="ORF">RchiOBHm_Chr5g0071041</name>
</gene>
<dbReference type="AlphaFoldDB" id="A0A2P6QKB5"/>
<dbReference type="Gramene" id="PRQ34620">
    <property type="protein sequence ID" value="PRQ34620"/>
    <property type="gene ID" value="RchiOBHm_Chr5g0071041"/>
</dbReference>
<evidence type="ECO:0000256" key="2">
    <source>
        <dbReference type="ARBA" id="ARBA00022737"/>
    </source>
</evidence>
<dbReference type="InterPro" id="IPR052595">
    <property type="entry name" value="LRRC69/RLP"/>
</dbReference>
<sequence length="207" mass="22840">MPSSHLNWSSDECCHWEGITCDRAGRSPIYHWPLKASNSIISGGLGMCSKLCIFRAGHNNLFGVLPDDIYNATKIEEISLFQNSLNGISESIANVTNLNILNFNFNQLSGMLPRSVGKLSKLELLLLQFNHLNSSFPSSLMNCTNLSELVLNYNRLTGVISKLNFSKLSQLTILDLGNNFLSGIIPTSICETNLQSSSHYYICSATT</sequence>
<dbReference type="Pfam" id="PF00560">
    <property type="entry name" value="LRR_1"/>
    <property type="match status" value="1"/>
</dbReference>
<evidence type="ECO:0000313" key="4">
    <source>
        <dbReference type="Proteomes" id="UP000238479"/>
    </source>
</evidence>
<dbReference type="PANTHER" id="PTHR48057:SF7">
    <property type="entry name" value="LEUCINE-RICH REPEAT SERINE_THREONINE-PROTEIN KINASE 1"/>
    <property type="match status" value="1"/>
</dbReference>
<keyword evidence="3" id="KW-0418">Kinase</keyword>
<dbReference type="EMBL" id="PDCK01000043">
    <property type="protein sequence ID" value="PRQ34620.1"/>
    <property type="molecule type" value="Genomic_DNA"/>
</dbReference>
<keyword evidence="3" id="KW-0723">Serine/threonine-protein kinase</keyword>
<dbReference type="GO" id="GO:0004674">
    <property type="term" value="F:protein serine/threonine kinase activity"/>
    <property type="evidence" value="ECO:0007669"/>
    <property type="project" value="UniProtKB-KW"/>
</dbReference>
<keyword evidence="3" id="KW-0808">Transferase</keyword>
<reference evidence="3 4" key="1">
    <citation type="journal article" date="2018" name="Nat. Genet.">
        <title>The Rosa genome provides new insights in the design of modern roses.</title>
        <authorList>
            <person name="Bendahmane M."/>
        </authorList>
    </citation>
    <scope>NUCLEOTIDE SEQUENCE [LARGE SCALE GENOMIC DNA]</scope>
    <source>
        <strain evidence="4">cv. Old Blush</strain>
    </source>
</reference>
<keyword evidence="1" id="KW-0433">Leucine-rich repeat</keyword>
<organism evidence="3 4">
    <name type="scientific">Rosa chinensis</name>
    <name type="common">China rose</name>
    <dbReference type="NCBI Taxonomy" id="74649"/>
    <lineage>
        <taxon>Eukaryota</taxon>
        <taxon>Viridiplantae</taxon>
        <taxon>Streptophyta</taxon>
        <taxon>Embryophyta</taxon>
        <taxon>Tracheophyta</taxon>
        <taxon>Spermatophyta</taxon>
        <taxon>Magnoliopsida</taxon>
        <taxon>eudicotyledons</taxon>
        <taxon>Gunneridae</taxon>
        <taxon>Pentapetalae</taxon>
        <taxon>rosids</taxon>
        <taxon>fabids</taxon>
        <taxon>Rosales</taxon>
        <taxon>Rosaceae</taxon>
        <taxon>Rosoideae</taxon>
        <taxon>Rosoideae incertae sedis</taxon>
        <taxon>Rosa</taxon>
    </lineage>
</organism>
<comment type="caution">
    <text evidence="3">The sequence shown here is derived from an EMBL/GenBank/DDBJ whole genome shotgun (WGS) entry which is preliminary data.</text>
</comment>
<dbReference type="STRING" id="74649.A0A2P6QKB5"/>
<dbReference type="InterPro" id="IPR001611">
    <property type="entry name" value="Leu-rich_rpt"/>
</dbReference>
<evidence type="ECO:0000256" key="1">
    <source>
        <dbReference type="ARBA" id="ARBA00022614"/>
    </source>
</evidence>
<dbReference type="Proteomes" id="UP000238479">
    <property type="component" value="Chromosome 5"/>
</dbReference>
<keyword evidence="2" id="KW-0677">Repeat</keyword>
<keyword evidence="4" id="KW-1185">Reference proteome</keyword>
<protein>
    <submittedName>
        <fullName evidence="3">Putative non-specific serine/threonine protein kinase</fullName>
        <ecNumber evidence="3">2.7.11.1</ecNumber>
    </submittedName>
</protein>
<proteinExistence type="predicted"/>
<evidence type="ECO:0000313" key="3">
    <source>
        <dbReference type="EMBL" id="PRQ34620.1"/>
    </source>
</evidence>